<name>A0AC35TY15_9BILA</name>
<protein>
    <submittedName>
        <fullName evidence="2">CS domain-containing protein</fullName>
    </submittedName>
</protein>
<dbReference type="Proteomes" id="UP000095286">
    <property type="component" value="Unplaced"/>
</dbReference>
<organism evidence="1 2">
    <name type="scientific">Rhabditophanes sp. KR3021</name>
    <dbReference type="NCBI Taxonomy" id="114890"/>
    <lineage>
        <taxon>Eukaryota</taxon>
        <taxon>Metazoa</taxon>
        <taxon>Ecdysozoa</taxon>
        <taxon>Nematoda</taxon>
        <taxon>Chromadorea</taxon>
        <taxon>Rhabditida</taxon>
        <taxon>Tylenchina</taxon>
        <taxon>Panagrolaimomorpha</taxon>
        <taxon>Strongyloidoidea</taxon>
        <taxon>Alloionematidae</taxon>
        <taxon>Rhabditophanes</taxon>
    </lineage>
</organism>
<evidence type="ECO:0000313" key="2">
    <source>
        <dbReference type="WBParaSite" id="RSKR_0000559800.1"/>
    </source>
</evidence>
<accession>A0AC35TY15</accession>
<sequence>MASAKYDGVFLQLAQQLEGGVPEMFDVLFDFLSRKTDFYTGSSIEKARDVVLKPFEKHAAHANKIAEEIKQKKMEEERKLAERRAAQKAKEEESAKVIEITDEEAAAFELEQKKMEQERLAKEKLANELASESKDPDQEKEDEEDKGKILPNPGNGYDCDQYQWTQTLSDIELRVPFNLTLKSSDIVVVISKKHLKVGLKNQAPLIDEDLKYEIKMDESTWILENKKTVVITMEKINKMEWWNKLIVSDPDLNTKKIVPENSKLGDLDGETRAMVEKMMYDQRQKEMGKPTSEEKKKQDILGNFMKQHPEMDFSNAKIQ</sequence>
<proteinExistence type="predicted"/>
<reference evidence="2" key="1">
    <citation type="submission" date="2016-11" db="UniProtKB">
        <authorList>
            <consortium name="WormBaseParasite"/>
        </authorList>
    </citation>
    <scope>IDENTIFICATION</scope>
    <source>
        <strain evidence="2">KR3021</strain>
    </source>
</reference>
<evidence type="ECO:0000313" key="1">
    <source>
        <dbReference type="Proteomes" id="UP000095286"/>
    </source>
</evidence>
<dbReference type="WBParaSite" id="RSKR_0000559800.1">
    <property type="protein sequence ID" value="RSKR_0000559800.1"/>
    <property type="gene ID" value="RSKR_0000559800"/>
</dbReference>